<dbReference type="PANTHER" id="PTHR15107">
    <property type="entry name" value="RETINOBLASTOMA BINDING PROTEIN 8"/>
    <property type="match status" value="1"/>
</dbReference>
<gene>
    <name evidence="8" type="primary">LOC111018455</name>
</gene>
<feature type="compositionally biased region" description="Basic and acidic residues" evidence="5">
    <location>
        <begin position="448"/>
        <end position="458"/>
    </location>
</feature>
<dbReference type="InterPro" id="IPR013882">
    <property type="entry name" value="Ctp1_C"/>
</dbReference>
<dbReference type="PANTHER" id="PTHR15107:SF0">
    <property type="entry name" value="DNA ENDONUCLEASE ACTIVATOR CTP1 C-TERMINAL DOMAIN-CONTAINING PROTEIN"/>
    <property type="match status" value="1"/>
</dbReference>
<dbReference type="GeneID" id="111018455"/>
<dbReference type="GO" id="GO:0003684">
    <property type="term" value="F:damaged DNA binding"/>
    <property type="evidence" value="ECO:0007669"/>
    <property type="project" value="TreeGrafter"/>
</dbReference>
<proteinExistence type="predicted"/>
<keyword evidence="3" id="KW-0539">Nucleus</keyword>
<keyword evidence="2" id="KW-0227">DNA damage</keyword>
<evidence type="ECO:0000256" key="2">
    <source>
        <dbReference type="ARBA" id="ARBA00022763"/>
    </source>
</evidence>
<sequence>MDSDQDHSLKLGGSPVDSDDLKYISGLSTILVATIQETKDRISQIEYIFCNQIFPSFQAKSKSLQKLYSDARKFAEDAWKDKETDLLFQIEKLKRENQLVHEENQSLKLEKEKPSKEQEERMDLLRSKLLGEQLKVEELSQQLKQKSREIDEGIELQRKLLEMVRSKTSLIMGKEQKLKEHEDQSNALRSKLTSLEMKVDELQRNLSEKTDEVSRVKKLEENLFKKLELQASEIMNIEKMNNDQQKEKQILVVKLEKLQENLNDLQKKLFKKTEEIEEGRKLQTKLLQQIDSAGSEISKNKEQLEEFEKEKKLLLAKLNASLEKINELKSNPKVNNNEEMEGNESYESLRQQIESKSYKLLAEKKARKGVVDAYKRLKSQHNFLLKKFGLTSNNMLKNIRENETDSMANNLDLASSPVDPDAETEEPYMAVSDPCQLKKEIGLNSNIEDTKGVKRESSPPKAPTFPIGSKRSPNVKAAPVASKRSASCWRDTRAHHQAQVGPDPHDDFLDTPFENIRENLNNPVKDGVQDLPLPDVGVKDIIMDRSDDETQDMNAAHPPENPQAGNGRGSFKFLEPVRKKADRQNLKGIECKQCKKFYDAVLPNDGNGETNGDKPGLRCEHHDGVSRHRYRYVPPMTPEGFWNIGFESEM</sequence>
<keyword evidence="4" id="KW-0175">Coiled coil</keyword>
<dbReference type="GO" id="GO:0005634">
    <property type="term" value="C:nucleus"/>
    <property type="evidence" value="ECO:0007669"/>
    <property type="project" value="UniProtKB-SubCell"/>
</dbReference>
<protein>
    <submittedName>
        <fullName evidence="8">Protein gamma response 1 isoform X1</fullName>
    </submittedName>
</protein>
<evidence type="ECO:0000256" key="4">
    <source>
        <dbReference type="SAM" id="Coils"/>
    </source>
</evidence>
<accession>A0A6J1D9E7</accession>
<keyword evidence="7" id="KW-1185">Reference proteome</keyword>
<dbReference type="RefSeq" id="XP_022150244.1">
    <property type="nucleotide sequence ID" value="XM_022294552.1"/>
</dbReference>
<evidence type="ECO:0000256" key="5">
    <source>
        <dbReference type="SAM" id="MobiDB-lite"/>
    </source>
</evidence>
<feature type="region of interest" description="Disordered" evidence="5">
    <location>
        <begin position="547"/>
        <end position="570"/>
    </location>
</feature>
<dbReference type="Proteomes" id="UP000504603">
    <property type="component" value="Unplaced"/>
</dbReference>
<name>A0A6J1D9E7_MOMCH</name>
<dbReference type="InterPro" id="IPR033316">
    <property type="entry name" value="RBBP8-like"/>
</dbReference>
<dbReference type="AlphaFoldDB" id="A0A6J1D9E7"/>
<reference evidence="8" key="1">
    <citation type="submission" date="2025-08" db="UniProtKB">
        <authorList>
            <consortium name="RefSeq"/>
        </authorList>
    </citation>
    <scope>IDENTIFICATION</scope>
    <source>
        <strain evidence="8">OHB3-1</strain>
    </source>
</reference>
<evidence type="ECO:0000259" key="6">
    <source>
        <dbReference type="Pfam" id="PF08573"/>
    </source>
</evidence>
<organism evidence="7 8">
    <name type="scientific">Momordica charantia</name>
    <name type="common">Bitter gourd</name>
    <name type="synonym">Balsam pear</name>
    <dbReference type="NCBI Taxonomy" id="3673"/>
    <lineage>
        <taxon>Eukaryota</taxon>
        <taxon>Viridiplantae</taxon>
        <taxon>Streptophyta</taxon>
        <taxon>Embryophyta</taxon>
        <taxon>Tracheophyta</taxon>
        <taxon>Spermatophyta</taxon>
        <taxon>Magnoliopsida</taxon>
        <taxon>eudicotyledons</taxon>
        <taxon>Gunneridae</taxon>
        <taxon>Pentapetalae</taxon>
        <taxon>rosids</taxon>
        <taxon>fabids</taxon>
        <taxon>Cucurbitales</taxon>
        <taxon>Cucurbitaceae</taxon>
        <taxon>Momordiceae</taxon>
        <taxon>Momordica</taxon>
    </lineage>
</organism>
<dbReference type="KEGG" id="mcha:111018455"/>
<dbReference type="OrthoDB" id="5801062at2759"/>
<dbReference type="Pfam" id="PF08573">
    <property type="entry name" value="SAE2"/>
    <property type="match status" value="1"/>
</dbReference>
<feature type="coiled-coil region" evidence="4">
    <location>
        <begin position="90"/>
        <end position="331"/>
    </location>
</feature>
<evidence type="ECO:0000256" key="3">
    <source>
        <dbReference type="ARBA" id="ARBA00023242"/>
    </source>
</evidence>
<evidence type="ECO:0000313" key="8">
    <source>
        <dbReference type="RefSeq" id="XP_022150244.1"/>
    </source>
</evidence>
<evidence type="ECO:0000256" key="1">
    <source>
        <dbReference type="ARBA" id="ARBA00004123"/>
    </source>
</evidence>
<feature type="domain" description="DNA endonuclease activator Ctp1 C-terminal" evidence="6">
    <location>
        <begin position="620"/>
        <end position="646"/>
    </location>
</feature>
<feature type="region of interest" description="Disordered" evidence="5">
    <location>
        <begin position="447"/>
        <end position="512"/>
    </location>
</feature>
<evidence type="ECO:0000313" key="7">
    <source>
        <dbReference type="Proteomes" id="UP000504603"/>
    </source>
</evidence>
<comment type="subcellular location">
    <subcellularLocation>
        <location evidence="1">Nucleus</location>
    </subcellularLocation>
</comment>
<dbReference type="GO" id="GO:0010792">
    <property type="term" value="P:DNA double-strand break processing involved in repair via single-strand annealing"/>
    <property type="evidence" value="ECO:0007669"/>
    <property type="project" value="TreeGrafter"/>
</dbReference>